<dbReference type="AlphaFoldDB" id="A0AAV2EEF3"/>
<evidence type="ECO:0000256" key="2">
    <source>
        <dbReference type="SAM" id="MobiDB-lite"/>
    </source>
</evidence>
<reference evidence="4 5" key="1">
    <citation type="submission" date="2024-04" db="EMBL/GenBank/DDBJ databases">
        <authorList>
            <person name="Fracassetti M."/>
        </authorList>
    </citation>
    <scope>NUCLEOTIDE SEQUENCE [LARGE SCALE GENOMIC DNA]</scope>
</reference>
<evidence type="ECO:0000313" key="5">
    <source>
        <dbReference type="Proteomes" id="UP001497516"/>
    </source>
</evidence>
<dbReference type="PROSITE" id="PS51367">
    <property type="entry name" value="THAUMATIN_2"/>
    <property type="match status" value="1"/>
</dbReference>
<comment type="similarity">
    <text evidence="1">Belongs to the thaumatin family.</text>
</comment>
<feature type="chain" id="PRO_5043718635" description="Thaumatin-like protein 1b" evidence="3">
    <location>
        <begin position="21"/>
        <end position="331"/>
    </location>
</feature>
<dbReference type="SMART" id="SM00205">
    <property type="entry name" value="THN"/>
    <property type="match status" value="1"/>
</dbReference>
<organism evidence="4 5">
    <name type="scientific">Linum trigynum</name>
    <dbReference type="NCBI Taxonomy" id="586398"/>
    <lineage>
        <taxon>Eukaryota</taxon>
        <taxon>Viridiplantae</taxon>
        <taxon>Streptophyta</taxon>
        <taxon>Embryophyta</taxon>
        <taxon>Tracheophyta</taxon>
        <taxon>Spermatophyta</taxon>
        <taxon>Magnoliopsida</taxon>
        <taxon>eudicotyledons</taxon>
        <taxon>Gunneridae</taxon>
        <taxon>Pentapetalae</taxon>
        <taxon>rosids</taxon>
        <taxon>fabids</taxon>
        <taxon>Malpighiales</taxon>
        <taxon>Linaceae</taxon>
        <taxon>Linum</taxon>
    </lineage>
</organism>
<dbReference type="Pfam" id="PF00314">
    <property type="entry name" value="Thaumatin"/>
    <property type="match status" value="1"/>
</dbReference>
<dbReference type="CDD" id="cd09218">
    <property type="entry name" value="TLP-PA"/>
    <property type="match status" value="1"/>
</dbReference>
<dbReference type="FunFam" id="2.60.110.10:FF:000001">
    <property type="entry name" value="THAUMATIN-LIKE PROTEIN 1"/>
    <property type="match status" value="1"/>
</dbReference>
<dbReference type="PRINTS" id="PR00347">
    <property type="entry name" value="THAUMATIN"/>
</dbReference>
<proteinExistence type="inferred from homology"/>
<feature type="region of interest" description="Disordered" evidence="2">
    <location>
        <begin position="251"/>
        <end position="290"/>
    </location>
</feature>
<dbReference type="Gene3D" id="2.60.110.10">
    <property type="entry name" value="Thaumatin"/>
    <property type="match status" value="1"/>
</dbReference>
<feature type="signal peptide" evidence="3">
    <location>
        <begin position="1"/>
        <end position="20"/>
    </location>
</feature>
<sequence>MAAPLIPQLLLLCILGTANFFPIGVVSTTFTITNQCDYTVWPGILSNADVAPLPTTGFALQKGETRTISPPASWGGRLWGRTHCSEDSTGKFSCITGDCGSGKVECSGSGAAPPATLAEFKLDGYGGQDFFDVSLVDGYNLPVLVSPQGGSGQNCSSTGCVVDLNGACPSDLKVVSEAGEGVACKSACEAFRQPQYCCDGAYATPDTCKPTSYSLAFKNACPRAYSYAYDDKTSTFTCSSADYAITFCPTPSTSQKASQGQNQGTPTMTSPPPPGTAAGGNDGRGSSPFVDGSMVYEGGELANNGGAATTCTHVGAAVSITLAVWRLMQFF</sequence>
<evidence type="ECO:0000313" key="4">
    <source>
        <dbReference type="EMBL" id="CAL1383935.1"/>
    </source>
</evidence>
<protein>
    <recommendedName>
        <fullName evidence="6">Thaumatin-like protein 1b</fullName>
    </recommendedName>
</protein>
<keyword evidence="3" id="KW-0732">Signal</keyword>
<dbReference type="SUPFAM" id="SSF49870">
    <property type="entry name" value="Osmotin, thaumatin-like protein"/>
    <property type="match status" value="1"/>
</dbReference>
<dbReference type="PANTHER" id="PTHR31048">
    <property type="entry name" value="OS03G0233200 PROTEIN"/>
    <property type="match status" value="1"/>
</dbReference>
<evidence type="ECO:0000256" key="1">
    <source>
        <dbReference type="ARBA" id="ARBA00010607"/>
    </source>
</evidence>
<gene>
    <name evidence="4" type="ORF">LTRI10_LOCUS25174</name>
</gene>
<dbReference type="InterPro" id="IPR037176">
    <property type="entry name" value="Osmotin/thaumatin-like_sf"/>
</dbReference>
<feature type="compositionally biased region" description="Polar residues" evidence="2">
    <location>
        <begin position="251"/>
        <end position="263"/>
    </location>
</feature>
<evidence type="ECO:0000256" key="3">
    <source>
        <dbReference type="SAM" id="SignalP"/>
    </source>
</evidence>
<accession>A0AAV2EEF3</accession>
<dbReference type="InterPro" id="IPR017949">
    <property type="entry name" value="Thaumatin_CS"/>
</dbReference>
<dbReference type="InterPro" id="IPR001938">
    <property type="entry name" value="Thaumatin"/>
</dbReference>
<name>A0AAV2EEF3_9ROSI</name>
<keyword evidence="5" id="KW-1185">Reference proteome</keyword>
<dbReference type="EMBL" id="OZ034817">
    <property type="protein sequence ID" value="CAL1383935.1"/>
    <property type="molecule type" value="Genomic_DNA"/>
</dbReference>
<dbReference type="Proteomes" id="UP001497516">
    <property type="component" value="Chromosome 4"/>
</dbReference>
<dbReference type="PROSITE" id="PS00316">
    <property type="entry name" value="THAUMATIN_1"/>
    <property type="match status" value="1"/>
</dbReference>
<evidence type="ECO:0008006" key="6">
    <source>
        <dbReference type="Google" id="ProtNLM"/>
    </source>
</evidence>